<dbReference type="STRING" id="1612308.SAMN05444581_1332"/>
<keyword evidence="3" id="KW-1185">Reference proteome</keyword>
<dbReference type="InterPro" id="IPR011726">
    <property type="entry name" value="KdpF"/>
</dbReference>
<dbReference type="EMBL" id="FOSN01000033">
    <property type="protein sequence ID" value="SFK86465.1"/>
    <property type="molecule type" value="Genomic_DNA"/>
</dbReference>
<dbReference type="NCBIfam" id="TIGR02115">
    <property type="entry name" value="potass_kdpF"/>
    <property type="match status" value="1"/>
</dbReference>
<name>A0A1I4CZY1_9HYPH</name>
<keyword evidence="1" id="KW-0472">Membrane</keyword>
<keyword evidence="1" id="KW-1133">Transmembrane helix</keyword>
<dbReference type="Pfam" id="PF09604">
    <property type="entry name" value="Potass_KdpF"/>
    <property type="match status" value="1"/>
</dbReference>
<organism evidence="2 3">
    <name type="scientific">Methylocapsa palsarum</name>
    <dbReference type="NCBI Taxonomy" id="1612308"/>
    <lineage>
        <taxon>Bacteria</taxon>
        <taxon>Pseudomonadati</taxon>
        <taxon>Pseudomonadota</taxon>
        <taxon>Alphaproteobacteria</taxon>
        <taxon>Hyphomicrobiales</taxon>
        <taxon>Beijerinckiaceae</taxon>
        <taxon>Methylocapsa</taxon>
    </lineage>
</organism>
<gene>
    <name evidence="2" type="ORF">SAMN05444581_1332</name>
</gene>
<accession>A0A1I4CZY1</accession>
<evidence type="ECO:0000313" key="2">
    <source>
        <dbReference type="EMBL" id="SFK86465.1"/>
    </source>
</evidence>
<proteinExistence type="predicted"/>
<evidence type="ECO:0000256" key="1">
    <source>
        <dbReference type="SAM" id="Phobius"/>
    </source>
</evidence>
<sequence>MRASASVFERSAMYEPIIGLSVAVLLGVYLVYTLLHPEKF</sequence>
<dbReference type="GO" id="GO:0008556">
    <property type="term" value="F:P-type potassium transmembrane transporter activity"/>
    <property type="evidence" value="ECO:0007669"/>
    <property type="project" value="InterPro"/>
</dbReference>
<dbReference type="GO" id="GO:0005886">
    <property type="term" value="C:plasma membrane"/>
    <property type="evidence" value="ECO:0007669"/>
    <property type="project" value="InterPro"/>
</dbReference>
<dbReference type="Proteomes" id="UP000198755">
    <property type="component" value="Unassembled WGS sequence"/>
</dbReference>
<dbReference type="RefSeq" id="WP_091686560.1">
    <property type="nucleotide sequence ID" value="NZ_FOSN01000033.1"/>
</dbReference>
<dbReference type="AlphaFoldDB" id="A0A1I4CZY1"/>
<keyword evidence="1" id="KW-0812">Transmembrane</keyword>
<reference evidence="2 3" key="1">
    <citation type="submission" date="2016-10" db="EMBL/GenBank/DDBJ databases">
        <authorList>
            <person name="de Groot N.N."/>
        </authorList>
    </citation>
    <scope>NUCLEOTIDE SEQUENCE [LARGE SCALE GENOMIC DNA]</scope>
    <source>
        <strain evidence="2 3">NE2</strain>
    </source>
</reference>
<evidence type="ECO:0000313" key="3">
    <source>
        <dbReference type="Proteomes" id="UP000198755"/>
    </source>
</evidence>
<feature type="transmembrane region" description="Helical" evidence="1">
    <location>
        <begin position="12"/>
        <end position="35"/>
    </location>
</feature>
<protein>
    <submittedName>
        <fullName evidence="2">K+-transporting ATPase, KdpF subunit</fullName>
    </submittedName>
</protein>